<dbReference type="Proteomes" id="UP000012024">
    <property type="component" value="Unassembled WGS sequence"/>
</dbReference>
<feature type="domain" description="Lnb N-terminal periplasmic" evidence="3">
    <location>
        <begin position="27"/>
        <end position="181"/>
    </location>
</feature>
<evidence type="ECO:0000256" key="1">
    <source>
        <dbReference type="SAM" id="Phobius"/>
    </source>
</evidence>
<organism evidence="5 6">
    <name type="scientific">Xanthomarina gelatinilytica</name>
    <dbReference type="NCBI Taxonomy" id="1137281"/>
    <lineage>
        <taxon>Bacteria</taxon>
        <taxon>Pseudomonadati</taxon>
        <taxon>Bacteroidota</taxon>
        <taxon>Flavobacteriia</taxon>
        <taxon>Flavobacteriales</taxon>
        <taxon>Flavobacteriaceae</taxon>
        <taxon>Xanthomarina</taxon>
    </lineage>
</organism>
<evidence type="ECO:0000313" key="5">
    <source>
        <dbReference type="EMBL" id="EMQ93766.1"/>
    </source>
</evidence>
<gene>
    <name evidence="5" type="ORF">D778_02357</name>
</gene>
<feature type="transmembrane region" description="Helical" evidence="1">
    <location>
        <begin position="253"/>
        <end position="272"/>
    </location>
</feature>
<accession>M7MFD5</accession>
<dbReference type="Pfam" id="PF13387">
    <property type="entry name" value="Lnb_N"/>
    <property type="match status" value="1"/>
</dbReference>
<evidence type="ECO:0000256" key="2">
    <source>
        <dbReference type="SAM" id="SignalP"/>
    </source>
</evidence>
<dbReference type="GeneID" id="98642649"/>
<protein>
    <submittedName>
        <fullName evidence="5">Uncharacterized protein</fullName>
    </submittedName>
</protein>
<sequence length="394" mass="45526">MIKTFFIACICFLTCLTSFSQVRSLSDQAEISVLSIGPGTSLNDAFGHSAFRVKDKGLGIDDVYNYGIYDFNTPNFYLKFAQGKLHYLIGRNAYSDFYNSYVYQNRTIQEQVLNLSPAEKQDIYAYLVHNMQPENRAYLYDFFYDNCATKIKDVLLVNVDAKVDFNQPEGFQPQSFRTLIQNQLDANTWGSVGIDLALGSVIDRKATPEEHMFLPKYIYRFFEVATLGPNQQPLVTQDRMVFEKRETETSNNFLFSPFLVFSLLGLLILWITYTDYNKQRRTKILDLIIFSITGLLGVLILLLWFATDHEATAQNYNLLWAFALNLLVIGQVFKQTPKAWFIKYIKFLVIMLCLLSFHWVVGIQVFALALLPLLLALGIRYVFLVWYYSVKREA</sequence>
<keyword evidence="1" id="KW-0472">Membrane</keyword>
<feature type="transmembrane region" description="Helical" evidence="1">
    <location>
        <begin position="284"/>
        <end position="305"/>
    </location>
</feature>
<keyword evidence="1" id="KW-0812">Transmembrane</keyword>
<keyword evidence="2" id="KW-0732">Signal</keyword>
<reference evidence="5 6" key="1">
    <citation type="submission" date="2012-12" db="EMBL/GenBank/DDBJ databases">
        <title>Genome assembly of Formosa sp. AK20.</title>
        <authorList>
            <person name="Kumar R."/>
            <person name="Khatri I."/>
            <person name="Vaidya B."/>
            <person name="Subramanian S."/>
            <person name="Pinnaka A."/>
        </authorList>
    </citation>
    <scope>NUCLEOTIDE SEQUENCE [LARGE SCALE GENOMIC DNA]</scope>
    <source>
        <strain evidence="5 6">AK20</strain>
    </source>
</reference>
<dbReference type="EMBL" id="ANLA01000040">
    <property type="protein sequence ID" value="EMQ93766.1"/>
    <property type="molecule type" value="Genomic_DNA"/>
</dbReference>
<dbReference type="AlphaFoldDB" id="M7MFD5"/>
<evidence type="ECO:0000259" key="3">
    <source>
        <dbReference type="Pfam" id="PF13387"/>
    </source>
</evidence>
<evidence type="ECO:0000313" key="6">
    <source>
        <dbReference type="Proteomes" id="UP000012024"/>
    </source>
</evidence>
<comment type="caution">
    <text evidence="5">The sequence shown here is derived from an EMBL/GenBank/DDBJ whole genome shotgun (WGS) entry which is preliminary data.</text>
</comment>
<dbReference type="InterPro" id="IPR025178">
    <property type="entry name" value="Lnb_N"/>
</dbReference>
<dbReference type="eggNOG" id="ENOG502Z87C">
    <property type="taxonomic scope" value="Bacteria"/>
</dbReference>
<feature type="transmembrane region" description="Helical" evidence="1">
    <location>
        <begin position="340"/>
        <end position="360"/>
    </location>
</feature>
<dbReference type="OrthoDB" id="319167at2"/>
<keyword evidence="1" id="KW-1133">Transmembrane helix</keyword>
<feature type="transmembrane region" description="Helical" evidence="1">
    <location>
        <begin position="366"/>
        <end position="388"/>
    </location>
</feature>
<feature type="transmembrane region" description="Helical" evidence="1">
    <location>
        <begin position="317"/>
        <end position="333"/>
    </location>
</feature>
<feature type="domain" description="Lnb-like transmembrane" evidence="4">
    <location>
        <begin position="251"/>
        <end position="388"/>
    </location>
</feature>
<feature type="chain" id="PRO_5004081536" evidence="2">
    <location>
        <begin position="21"/>
        <end position="394"/>
    </location>
</feature>
<dbReference type="PATRIC" id="fig|1137281.3.peg.2843"/>
<name>M7MFD5_9FLAO</name>
<dbReference type="RefSeq" id="WP_007651907.1">
    <property type="nucleotide sequence ID" value="NZ_ANLA01000040.1"/>
</dbReference>
<dbReference type="Pfam" id="PF25221">
    <property type="entry name" value="5TMH_Lnb"/>
    <property type="match status" value="1"/>
</dbReference>
<feature type="signal peptide" evidence="2">
    <location>
        <begin position="1"/>
        <end position="20"/>
    </location>
</feature>
<keyword evidence="6" id="KW-1185">Reference proteome</keyword>
<proteinExistence type="predicted"/>
<evidence type="ECO:0000259" key="4">
    <source>
        <dbReference type="Pfam" id="PF25221"/>
    </source>
</evidence>
<dbReference type="InterPro" id="IPR057436">
    <property type="entry name" value="5TMH_Lnb"/>
</dbReference>